<evidence type="ECO:0000313" key="2">
    <source>
        <dbReference type="Proteomes" id="UP000814033"/>
    </source>
</evidence>
<evidence type="ECO:0000313" key="1">
    <source>
        <dbReference type="EMBL" id="KAI0053521.1"/>
    </source>
</evidence>
<keyword evidence="2" id="KW-1185">Reference proteome</keyword>
<sequence length="333" mass="36751">MTNWRDPAVIASDGLAFIKFTHAIDGVWIWEYFTTLNYEWEVFTGRRPYRWTIVIYTLTRLATTMAVVMNLIGMNVASGMNCPVYMRFNLLFAYVAFSSASALIVLRVIAIWNRNVYASIIASAVWLTNVGFLIDGMIRVHDVQVPGVGCVTMNTMEARDNITVTLASDVTLLVLMLVGLLRARSGGSSGIWRLLYTQGLVWLLGATVGELPPAIFINLNLNDPFNIMFQTPGLLIMEICATRMYRSLTNFTTMSTVGDSNRGAASSAANMRFGRPGGATVERNATVIPMSRMEVSVHTAYEEHDSDHASDKHTWLSVDGNVGDVGKRGPMAV</sequence>
<proteinExistence type="predicted"/>
<dbReference type="Proteomes" id="UP000814033">
    <property type="component" value="Unassembled WGS sequence"/>
</dbReference>
<gene>
    <name evidence="1" type="ORF">FA95DRAFT_755209</name>
</gene>
<comment type="caution">
    <text evidence="1">The sequence shown here is derived from an EMBL/GenBank/DDBJ whole genome shotgun (WGS) entry which is preliminary data.</text>
</comment>
<reference evidence="1" key="1">
    <citation type="submission" date="2021-02" db="EMBL/GenBank/DDBJ databases">
        <authorList>
            <consortium name="DOE Joint Genome Institute"/>
            <person name="Ahrendt S."/>
            <person name="Looney B.P."/>
            <person name="Miyauchi S."/>
            <person name="Morin E."/>
            <person name="Drula E."/>
            <person name="Courty P.E."/>
            <person name="Chicoki N."/>
            <person name="Fauchery L."/>
            <person name="Kohler A."/>
            <person name="Kuo A."/>
            <person name="Labutti K."/>
            <person name="Pangilinan J."/>
            <person name="Lipzen A."/>
            <person name="Riley R."/>
            <person name="Andreopoulos W."/>
            <person name="He G."/>
            <person name="Johnson J."/>
            <person name="Barry K.W."/>
            <person name="Grigoriev I.V."/>
            <person name="Nagy L."/>
            <person name="Hibbett D."/>
            <person name="Henrissat B."/>
            <person name="Matheny P.B."/>
            <person name="Labbe J."/>
            <person name="Martin F."/>
        </authorList>
    </citation>
    <scope>NUCLEOTIDE SEQUENCE</scope>
    <source>
        <strain evidence="1">FP105234-sp</strain>
    </source>
</reference>
<accession>A0ACB8SC27</accession>
<organism evidence="1 2">
    <name type="scientific">Auriscalpium vulgare</name>
    <dbReference type="NCBI Taxonomy" id="40419"/>
    <lineage>
        <taxon>Eukaryota</taxon>
        <taxon>Fungi</taxon>
        <taxon>Dikarya</taxon>
        <taxon>Basidiomycota</taxon>
        <taxon>Agaricomycotina</taxon>
        <taxon>Agaricomycetes</taxon>
        <taxon>Russulales</taxon>
        <taxon>Auriscalpiaceae</taxon>
        <taxon>Auriscalpium</taxon>
    </lineage>
</organism>
<reference evidence="1" key="2">
    <citation type="journal article" date="2022" name="New Phytol.">
        <title>Evolutionary transition to the ectomycorrhizal habit in the genomes of a hyperdiverse lineage of mushroom-forming fungi.</title>
        <authorList>
            <person name="Looney B."/>
            <person name="Miyauchi S."/>
            <person name="Morin E."/>
            <person name="Drula E."/>
            <person name="Courty P.E."/>
            <person name="Kohler A."/>
            <person name="Kuo A."/>
            <person name="LaButti K."/>
            <person name="Pangilinan J."/>
            <person name="Lipzen A."/>
            <person name="Riley R."/>
            <person name="Andreopoulos W."/>
            <person name="He G."/>
            <person name="Johnson J."/>
            <person name="Nolan M."/>
            <person name="Tritt A."/>
            <person name="Barry K.W."/>
            <person name="Grigoriev I.V."/>
            <person name="Nagy L.G."/>
            <person name="Hibbett D."/>
            <person name="Henrissat B."/>
            <person name="Matheny P.B."/>
            <person name="Labbe J."/>
            <person name="Martin F.M."/>
        </authorList>
    </citation>
    <scope>NUCLEOTIDE SEQUENCE</scope>
    <source>
        <strain evidence="1">FP105234-sp</strain>
    </source>
</reference>
<protein>
    <submittedName>
        <fullName evidence="1">Uncharacterized protein</fullName>
    </submittedName>
</protein>
<name>A0ACB8SC27_9AGAM</name>
<dbReference type="EMBL" id="MU275840">
    <property type="protein sequence ID" value="KAI0053521.1"/>
    <property type="molecule type" value="Genomic_DNA"/>
</dbReference>